<evidence type="ECO:0000256" key="7">
    <source>
        <dbReference type="ARBA" id="ARBA00023242"/>
    </source>
</evidence>
<dbReference type="Proteomes" id="UP000646827">
    <property type="component" value="Unassembled WGS sequence"/>
</dbReference>
<evidence type="ECO:0000256" key="5">
    <source>
        <dbReference type="ARBA" id="ARBA00022723"/>
    </source>
</evidence>
<dbReference type="GO" id="GO:0046872">
    <property type="term" value="F:metal ion binding"/>
    <property type="evidence" value="ECO:0007669"/>
    <property type="project" value="UniProtKB-KW"/>
</dbReference>
<gene>
    <name evidence="9" type="ORF">INT45_004189</name>
</gene>
<dbReference type="EMBL" id="JAEPRB010000140">
    <property type="protein sequence ID" value="KAG2220447.1"/>
    <property type="molecule type" value="Genomic_DNA"/>
</dbReference>
<dbReference type="InterPro" id="IPR045249">
    <property type="entry name" value="HARBI1-like"/>
</dbReference>
<keyword evidence="5" id="KW-0479">Metal-binding</keyword>
<evidence type="ECO:0000256" key="2">
    <source>
        <dbReference type="ARBA" id="ARBA00004123"/>
    </source>
</evidence>
<evidence type="ECO:0000256" key="3">
    <source>
        <dbReference type="ARBA" id="ARBA00006958"/>
    </source>
</evidence>
<evidence type="ECO:0000256" key="6">
    <source>
        <dbReference type="ARBA" id="ARBA00022801"/>
    </source>
</evidence>
<organism evidence="9 10">
    <name type="scientific">Circinella minor</name>
    <dbReference type="NCBI Taxonomy" id="1195481"/>
    <lineage>
        <taxon>Eukaryota</taxon>
        <taxon>Fungi</taxon>
        <taxon>Fungi incertae sedis</taxon>
        <taxon>Mucoromycota</taxon>
        <taxon>Mucoromycotina</taxon>
        <taxon>Mucoromycetes</taxon>
        <taxon>Mucorales</taxon>
        <taxon>Lichtheimiaceae</taxon>
        <taxon>Circinella</taxon>
    </lineage>
</organism>
<dbReference type="OrthoDB" id="2276543at2759"/>
<keyword evidence="4" id="KW-0540">Nuclease</keyword>
<keyword evidence="7" id="KW-0539">Nucleus</keyword>
<evidence type="ECO:0000259" key="8">
    <source>
        <dbReference type="Pfam" id="PF13359"/>
    </source>
</evidence>
<proteinExistence type="inferred from homology"/>
<dbReference type="PANTHER" id="PTHR22930:SF85">
    <property type="entry name" value="GH03217P-RELATED"/>
    <property type="match status" value="1"/>
</dbReference>
<sequence length="426" mass="48832">MTTDYIVAEAITDFLFNDDDDDLDMGNPFNNNNNSAFMLDDDEMFDDIDEQDINTDLDHNYCNDNDDDLFDLTPTQMIHVAVASSTYLESKGWKTIPTSNYMSSVVFNLPEKEFKQDARMTYEAFYDLVDKIKNDQVFQNDSWTRQAPVREQLIVALYRFGMYAGTSDLYVNRVITALLRHRTDDVYWPTSAEKRNIKETIQSSSGFPNCIGCVDGTGIVLSYAPVDNEEGFFNRKSEYSSAAMIVVDPDIRIRYATCSFVGSAHDTRVWNNSDLALNPQRYFDGEEYLLGDKGYPLCKEIITPYKEPRAQHPDNKAFNFCLSSPRVRVEHAIGVLKGRFQSLRGGLRIVIGKGKSKKKDQARAVLWFHACVVLHNILLKYQDTDEWFDPSTDEKDEVEDNNETRGFNTNFADADVKREYIKSFST</sequence>
<accession>A0A8H7VIS6</accession>
<dbReference type="AlphaFoldDB" id="A0A8H7VIS6"/>
<dbReference type="GO" id="GO:0005634">
    <property type="term" value="C:nucleus"/>
    <property type="evidence" value="ECO:0007669"/>
    <property type="project" value="UniProtKB-SubCell"/>
</dbReference>
<comment type="cofactor">
    <cofactor evidence="1">
        <name>a divalent metal cation</name>
        <dbReference type="ChEBI" id="CHEBI:60240"/>
    </cofactor>
</comment>
<comment type="caution">
    <text evidence="9">The sequence shown here is derived from an EMBL/GenBank/DDBJ whole genome shotgun (WGS) entry which is preliminary data.</text>
</comment>
<protein>
    <recommendedName>
        <fullName evidence="8">DDE Tnp4 domain-containing protein</fullName>
    </recommendedName>
</protein>
<keyword evidence="6" id="KW-0378">Hydrolase</keyword>
<dbReference type="GO" id="GO:0004518">
    <property type="term" value="F:nuclease activity"/>
    <property type="evidence" value="ECO:0007669"/>
    <property type="project" value="UniProtKB-KW"/>
</dbReference>
<evidence type="ECO:0000313" key="9">
    <source>
        <dbReference type="EMBL" id="KAG2220447.1"/>
    </source>
</evidence>
<dbReference type="Pfam" id="PF13359">
    <property type="entry name" value="DDE_Tnp_4"/>
    <property type="match status" value="1"/>
</dbReference>
<comment type="subcellular location">
    <subcellularLocation>
        <location evidence="2">Nucleus</location>
    </subcellularLocation>
</comment>
<evidence type="ECO:0000256" key="1">
    <source>
        <dbReference type="ARBA" id="ARBA00001968"/>
    </source>
</evidence>
<feature type="domain" description="DDE Tnp4" evidence="8">
    <location>
        <begin position="214"/>
        <end position="376"/>
    </location>
</feature>
<evidence type="ECO:0000256" key="4">
    <source>
        <dbReference type="ARBA" id="ARBA00022722"/>
    </source>
</evidence>
<dbReference type="InterPro" id="IPR027806">
    <property type="entry name" value="HARBI1_dom"/>
</dbReference>
<dbReference type="PANTHER" id="PTHR22930">
    <property type="match status" value="1"/>
</dbReference>
<reference evidence="9 10" key="1">
    <citation type="submission" date="2020-12" db="EMBL/GenBank/DDBJ databases">
        <title>Metabolic potential, ecology and presence of endohyphal bacteria is reflected in genomic diversity of Mucoromycotina.</title>
        <authorList>
            <person name="Muszewska A."/>
            <person name="Okrasinska A."/>
            <person name="Steczkiewicz K."/>
            <person name="Drgas O."/>
            <person name="Orlowska M."/>
            <person name="Perlinska-Lenart U."/>
            <person name="Aleksandrzak-Piekarczyk T."/>
            <person name="Szatraj K."/>
            <person name="Zielenkiewicz U."/>
            <person name="Pilsyk S."/>
            <person name="Malc E."/>
            <person name="Mieczkowski P."/>
            <person name="Kruszewska J.S."/>
            <person name="Biernat P."/>
            <person name="Pawlowska J."/>
        </authorList>
    </citation>
    <scope>NUCLEOTIDE SEQUENCE [LARGE SCALE GENOMIC DNA]</scope>
    <source>
        <strain evidence="9 10">CBS 142.35</strain>
    </source>
</reference>
<evidence type="ECO:0000313" key="10">
    <source>
        <dbReference type="Proteomes" id="UP000646827"/>
    </source>
</evidence>
<dbReference type="GO" id="GO:0016787">
    <property type="term" value="F:hydrolase activity"/>
    <property type="evidence" value="ECO:0007669"/>
    <property type="project" value="UniProtKB-KW"/>
</dbReference>
<comment type="similarity">
    <text evidence="3">Belongs to the HARBI1 family.</text>
</comment>
<name>A0A8H7VIS6_9FUNG</name>
<keyword evidence="10" id="KW-1185">Reference proteome</keyword>